<evidence type="ECO:0000313" key="3">
    <source>
        <dbReference type="Proteomes" id="UP001602058"/>
    </source>
</evidence>
<organism evidence="2 3">
    <name type="scientific">Streptomyces bluensis</name>
    <dbReference type="NCBI Taxonomy" id="33897"/>
    <lineage>
        <taxon>Bacteria</taxon>
        <taxon>Bacillati</taxon>
        <taxon>Actinomycetota</taxon>
        <taxon>Actinomycetes</taxon>
        <taxon>Kitasatosporales</taxon>
        <taxon>Streptomycetaceae</taxon>
        <taxon>Streptomyces</taxon>
    </lineage>
</organism>
<comment type="caution">
    <text evidence="2">The sequence shown here is derived from an EMBL/GenBank/DDBJ whole genome shotgun (WGS) entry which is preliminary data.</text>
</comment>
<feature type="transmembrane region" description="Helical" evidence="1">
    <location>
        <begin position="20"/>
        <end position="41"/>
    </location>
</feature>
<evidence type="ECO:0000256" key="1">
    <source>
        <dbReference type="SAM" id="Phobius"/>
    </source>
</evidence>
<accession>A0ABW6UDT2</accession>
<evidence type="ECO:0008006" key="4">
    <source>
        <dbReference type="Google" id="ProtNLM"/>
    </source>
</evidence>
<sequence>MGGTTGESTTALRSRRPDRAGLLVAGALLAACGGLVLYGVLDSEDGDAARGRPAPAAAVTYEVTGTGAADITYQARGEAGHTVTVDASDLPWRKTVEVPLGTEPVIGITLGDKGGQVRCALAVRGEHVQSATATGAFGRATCSAAALAQEDR</sequence>
<name>A0ABW6UDT2_9ACTN</name>
<reference evidence="2 3" key="1">
    <citation type="submission" date="2024-10" db="EMBL/GenBank/DDBJ databases">
        <title>The Natural Products Discovery Center: Release of the First 8490 Sequenced Strains for Exploring Actinobacteria Biosynthetic Diversity.</title>
        <authorList>
            <person name="Kalkreuter E."/>
            <person name="Kautsar S.A."/>
            <person name="Yang D."/>
            <person name="Bader C.D."/>
            <person name="Teijaro C.N."/>
            <person name="Fluegel L."/>
            <person name="Davis C.M."/>
            <person name="Simpson J.R."/>
            <person name="Lauterbach L."/>
            <person name="Steele A.D."/>
            <person name="Gui C."/>
            <person name="Meng S."/>
            <person name="Li G."/>
            <person name="Viehrig K."/>
            <person name="Ye F."/>
            <person name="Su P."/>
            <person name="Kiefer A.F."/>
            <person name="Nichols A."/>
            <person name="Cepeda A.J."/>
            <person name="Yan W."/>
            <person name="Fan B."/>
            <person name="Jiang Y."/>
            <person name="Adhikari A."/>
            <person name="Zheng C.-J."/>
            <person name="Schuster L."/>
            <person name="Cowan T.M."/>
            <person name="Smanski M.J."/>
            <person name="Chevrette M.G."/>
            <person name="De Carvalho L.P.S."/>
            <person name="Shen B."/>
        </authorList>
    </citation>
    <scope>NUCLEOTIDE SEQUENCE [LARGE SCALE GENOMIC DNA]</scope>
    <source>
        <strain evidence="2 3">NPDC001390</strain>
    </source>
</reference>
<protein>
    <recommendedName>
        <fullName evidence="4">MmpS family membrane protein</fullName>
    </recommendedName>
</protein>
<proteinExistence type="predicted"/>
<dbReference type="RefSeq" id="WP_351081134.1">
    <property type="nucleotide sequence ID" value="NZ_JBEOZG010000012.1"/>
</dbReference>
<dbReference type="Proteomes" id="UP001602058">
    <property type="component" value="Unassembled WGS sequence"/>
</dbReference>
<dbReference type="Gene3D" id="2.60.40.2880">
    <property type="entry name" value="MmpS1-5, C-terminal soluble domain"/>
    <property type="match status" value="1"/>
</dbReference>
<keyword evidence="1" id="KW-1133">Transmembrane helix</keyword>
<gene>
    <name evidence="2" type="ORF">ACFY1D_09120</name>
</gene>
<keyword evidence="1" id="KW-0472">Membrane</keyword>
<dbReference type="EMBL" id="JBIAWJ010000003">
    <property type="protein sequence ID" value="MFF4521594.1"/>
    <property type="molecule type" value="Genomic_DNA"/>
</dbReference>
<evidence type="ECO:0000313" key="2">
    <source>
        <dbReference type="EMBL" id="MFF4521594.1"/>
    </source>
</evidence>
<dbReference type="InterPro" id="IPR038468">
    <property type="entry name" value="MmpS_C"/>
</dbReference>
<keyword evidence="3" id="KW-1185">Reference proteome</keyword>
<keyword evidence="1" id="KW-0812">Transmembrane</keyword>